<feature type="signal peptide" evidence="1">
    <location>
        <begin position="1"/>
        <end position="19"/>
    </location>
</feature>
<proteinExistence type="predicted"/>
<dbReference type="GeneID" id="6497501"/>
<dbReference type="AlphaFoldDB" id="B3MP06"/>
<dbReference type="eggNOG" id="ENOG502T6TI">
    <property type="taxonomic scope" value="Eukaryota"/>
</dbReference>
<dbReference type="FunCoup" id="B3MP06">
    <property type="interactions" value="9"/>
</dbReference>
<accession>B3MP06</accession>
<dbReference type="InterPro" id="IPR036508">
    <property type="entry name" value="Chitin-bd_dom_sf"/>
</dbReference>
<dbReference type="HOGENOM" id="CLU_132266_1_0_1"/>
<dbReference type="OrthoDB" id="7913749at2759"/>
<evidence type="ECO:0000313" key="3">
    <source>
        <dbReference type="Proteomes" id="UP000007801"/>
    </source>
</evidence>
<feature type="chain" id="PRO_5002791015" description="Chitin-binding type-2 domain-containing protein" evidence="1">
    <location>
        <begin position="20"/>
        <end position="91"/>
    </location>
</feature>
<dbReference type="OMA" id="NNQPDCS"/>
<dbReference type="EMBL" id="CH902620">
    <property type="protein sequence ID" value="EDV31172.1"/>
    <property type="molecule type" value="Genomic_DNA"/>
</dbReference>
<dbReference type="PhylomeDB" id="B3MP06"/>
<dbReference type="InParanoid" id="B3MP06"/>
<organism evidence="2 3">
    <name type="scientific">Drosophila ananassae</name>
    <name type="common">Fruit fly</name>
    <dbReference type="NCBI Taxonomy" id="7217"/>
    <lineage>
        <taxon>Eukaryota</taxon>
        <taxon>Metazoa</taxon>
        <taxon>Ecdysozoa</taxon>
        <taxon>Arthropoda</taxon>
        <taxon>Hexapoda</taxon>
        <taxon>Insecta</taxon>
        <taxon>Pterygota</taxon>
        <taxon>Neoptera</taxon>
        <taxon>Endopterygota</taxon>
        <taxon>Diptera</taxon>
        <taxon>Brachycera</taxon>
        <taxon>Muscomorpha</taxon>
        <taxon>Ephydroidea</taxon>
        <taxon>Drosophilidae</taxon>
        <taxon>Drosophila</taxon>
        <taxon>Sophophora</taxon>
    </lineage>
</organism>
<evidence type="ECO:0000313" key="2">
    <source>
        <dbReference type="EMBL" id="EDV31172.1"/>
    </source>
</evidence>
<dbReference type="PANTHER" id="PTHR20987">
    <property type="entry name" value="CHITIN-BINDING TYPE-2 DOMAIN-CONTAINING PROTEIN-RELATED"/>
    <property type="match status" value="1"/>
</dbReference>
<dbReference type="SUPFAM" id="SSF57625">
    <property type="entry name" value="Invertebrate chitin-binding proteins"/>
    <property type="match status" value="1"/>
</dbReference>
<keyword evidence="1" id="KW-0732">Signal</keyword>
<dbReference type="KEGG" id="dan:6497501"/>
<dbReference type="PROSITE" id="PS51257">
    <property type="entry name" value="PROKAR_LIPOPROTEIN"/>
    <property type="match status" value="1"/>
</dbReference>
<sequence length="91" mass="9965">MKATLVLLCLALFVAVVLACDPDSNNQPICNSTIIGKKIRNFWDPTRYWQCTDATGNGAAVLCPDQTGFLESADDCVAWSNWTWVAPCPNN</sequence>
<reference evidence="2 3" key="1">
    <citation type="journal article" date="2007" name="Nature">
        <title>Evolution of genes and genomes on the Drosophila phylogeny.</title>
        <authorList>
            <consortium name="Drosophila 12 Genomes Consortium"/>
            <person name="Clark A.G."/>
            <person name="Eisen M.B."/>
            <person name="Smith D.R."/>
            <person name="Bergman C.M."/>
            <person name="Oliver B."/>
            <person name="Markow T.A."/>
            <person name="Kaufman T.C."/>
            <person name="Kellis M."/>
            <person name="Gelbart W."/>
            <person name="Iyer V.N."/>
            <person name="Pollard D.A."/>
            <person name="Sackton T.B."/>
            <person name="Larracuente A.M."/>
            <person name="Singh N.D."/>
            <person name="Abad J.P."/>
            <person name="Abt D.N."/>
            <person name="Adryan B."/>
            <person name="Aguade M."/>
            <person name="Akashi H."/>
            <person name="Anderson W.W."/>
            <person name="Aquadro C.F."/>
            <person name="Ardell D.H."/>
            <person name="Arguello R."/>
            <person name="Artieri C.G."/>
            <person name="Barbash D.A."/>
            <person name="Barker D."/>
            <person name="Barsanti P."/>
            <person name="Batterham P."/>
            <person name="Batzoglou S."/>
            <person name="Begun D."/>
            <person name="Bhutkar A."/>
            <person name="Blanco E."/>
            <person name="Bosak S.A."/>
            <person name="Bradley R.K."/>
            <person name="Brand A.D."/>
            <person name="Brent M.R."/>
            <person name="Brooks A.N."/>
            <person name="Brown R.H."/>
            <person name="Butlin R.K."/>
            <person name="Caggese C."/>
            <person name="Calvi B.R."/>
            <person name="Bernardo de Carvalho A."/>
            <person name="Caspi A."/>
            <person name="Castrezana S."/>
            <person name="Celniker S.E."/>
            <person name="Chang J.L."/>
            <person name="Chapple C."/>
            <person name="Chatterji S."/>
            <person name="Chinwalla A."/>
            <person name="Civetta A."/>
            <person name="Clifton S.W."/>
            <person name="Comeron J.M."/>
            <person name="Costello J.C."/>
            <person name="Coyne J.A."/>
            <person name="Daub J."/>
            <person name="David R.G."/>
            <person name="Delcher A.L."/>
            <person name="Delehaunty K."/>
            <person name="Do C.B."/>
            <person name="Ebling H."/>
            <person name="Edwards K."/>
            <person name="Eickbush T."/>
            <person name="Evans J.D."/>
            <person name="Filipski A."/>
            <person name="Findeiss S."/>
            <person name="Freyhult E."/>
            <person name="Fulton L."/>
            <person name="Fulton R."/>
            <person name="Garcia A.C."/>
            <person name="Gardiner A."/>
            <person name="Garfield D.A."/>
            <person name="Garvin B.E."/>
            <person name="Gibson G."/>
            <person name="Gilbert D."/>
            <person name="Gnerre S."/>
            <person name="Godfrey J."/>
            <person name="Good R."/>
            <person name="Gotea V."/>
            <person name="Gravely B."/>
            <person name="Greenberg A.J."/>
            <person name="Griffiths-Jones S."/>
            <person name="Gross S."/>
            <person name="Guigo R."/>
            <person name="Gustafson E.A."/>
            <person name="Haerty W."/>
            <person name="Hahn M.W."/>
            <person name="Halligan D.L."/>
            <person name="Halpern A.L."/>
            <person name="Halter G.M."/>
            <person name="Han M.V."/>
            <person name="Heger A."/>
            <person name="Hillier L."/>
            <person name="Hinrichs A.S."/>
            <person name="Holmes I."/>
            <person name="Hoskins R.A."/>
            <person name="Hubisz M.J."/>
            <person name="Hultmark D."/>
            <person name="Huntley M.A."/>
            <person name="Jaffe D.B."/>
            <person name="Jagadeeshan S."/>
            <person name="Jeck W.R."/>
            <person name="Johnson J."/>
            <person name="Jones C.D."/>
            <person name="Jordan W.C."/>
            <person name="Karpen G.H."/>
            <person name="Kataoka E."/>
            <person name="Keightley P.D."/>
            <person name="Kheradpour P."/>
            <person name="Kirkness E.F."/>
            <person name="Koerich L.B."/>
            <person name="Kristiansen K."/>
            <person name="Kudrna D."/>
            <person name="Kulathinal R.J."/>
            <person name="Kumar S."/>
            <person name="Kwok R."/>
            <person name="Lander E."/>
            <person name="Langley C.H."/>
            <person name="Lapoint R."/>
            <person name="Lazzaro B.P."/>
            <person name="Lee S.J."/>
            <person name="Levesque L."/>
            <person name="Li R."/>
            <person name="Lin C.F."/>
            <person name="Lin M.F."/>
            <person name="Lindblad-Toh K."/>
            <person name="Llopart A."/>
            <person name="Long M."/>
            <person name="Low L."/>
            <person name="Lozovsky E."/>
            <person name="Lu J."/>
            <person name="Luo M."/>
            <person name="Machado C.A."/>
            <person name="Makalowski W."/>
            <person name="Marzo M."/>
            <person name="Matsuda M."/>
            <person name="Matzkin L."/>
            <person name="McAllister B."/>
            <person name="McBride C.S."/>
            <person name="McKernan B."/>
            <person name="McKernan K."/>
            <person name="Mendez-Lago M."/>
            <person name="Minx P."/>
            <person name="Mollenhauer M.U."/>
            <person name="Montooth K."/>
            <person name="Mount S.M."/>
            <person name="Mu X."/>
            <person name="Myers E."/>
            <person name="Negre B."/>
            <person name="Newfeld S."/>
            <person name="Nielsen R."/>
            <person name="Noor M.A."/>
            <person name="O'Grady P."/>
            <person name="Pachter L."/>
            <person name="Papaceit M."/>
            <person name="Parisi M.J."/>
            <person name="Parisi M."/>
            <person name="Parts L."/>
            <person name="Pedersen J.S."/>
            <person name="Pesole G."/>
            <person name="Phillippy A.M."/>
            <person name="Ponting C.P."/>
            <person name="Pop M."/>
            <person name="Porcelli D."/>
            <person name="Powell J.R."/>
            <person name="Prohaska S."/>
            <person name="Pruitt K."/>
            <person name="Puig M."/>
            <person name="Quesneville H."/>
            <person name="Ram K.R."/>
            <person name="Rand D."/>
            <person name="Rasmussen M.D."/>
            <person name="Reed L.K."/>
            <person name="Reenan R."/>
            <person name="Reily A."/>
            <person name="Remington K.A."/>
            <person name="Rieger T.T."/>
            <person name="Ritchie M.G."/>
            <person name="Robin C."/>
            <person name="Rogers Y.H."/>
            <person name="Rohde C."/>
            <person name="Rozas J."/>
            <person name="Rubenfield M.J."/>
            <person name="Ruiz A."/>
            <person name="Russo S."/>
            <person name="Salzberg S.L."/>
            <person name="Sanchez-Gracia A."/>
            <person name="Saranga D.J."/>
            <person name="Sato H."/>
            <person name="Schaeffer S.W."/>
            <person name="Schatz M.C."/>
            <person name="Schlenke T."/>
            <person name="Schwartz R."/>
            <person name="Segarra C."/>
            <person name="Singh R.S."/>
            <person name="Sirot L."/>
            <person name="Sirota M."/>
            <person name="Sisneros N.B."/>
            <person name="Smith C.D."/>
            <person name="Smith T.F."/>
            <person name="Spieth J."/>
            <person name="Stage D.E."/>
            <person name="Stark A."/>
            <person name="Stephan W."/>
            <person name="Strausberg R.L."/>
            <person name="Strempel S."/>
            <person name="Sturgill D."/>
            <person name="Sutton G."/>
            <person name="Sutton G.G."/>
            <person name="Tao W."/>
            <person name="Teichmann S."/>
            <person name="Tobari Y.N."/>
            <person name="Tomimura Y."/>
            <person name="Tsolas J.M."/>
            <person name="Valente V.L."/>
            <person name="Venter E."/>
            <person name="Venter J.C."/>
            <person name="Vicario S."/>
            <person name="Vieira F.G."/>
            <person name="Vilella A.J."/>
            <person name="Villasante A."/>
            <person name="Walenz B."/>
            <person name="Wang J."/>
            <person name="Wasserman M."/>
            <person name="Watts T."/>
            <person name="Wilson D."/>
            <person name="Wilson R.K."/>
            <person name="Wing R.A."/>
            <person name="Wolfner M.F."/>
            <person name="Wong A."/>
            <person name="Wong G.K."/>
            <person name="Wu C.I."/>
            <person name="Wu G."/>
            <person name="Yamamoto D."/>
            <person name="Yang H.P."/>
            <person name="Yang S.P."/>
            <person name="Yorke J.A."/>
            <person name="Yoshida K."/>
            <person name="Zdobnov E."/>
            <person name="Zhang P."/>
            <person name="Zhang Y."/>
            <person name="Zimin A.V."/>
            <person name="Baldwin J."/>
            <person name="Abdouelleil A."/>
            <person name="Abdulkadir J."/>
            <person name="Abebe A."/>
            <person name="Abera B."/>
            <person name="Abreu J."/>
            <person name="Acer S.C."/>
            <person name="Aftuck L."/>
            <person name="Alexander A."/>
            <person name="An P."/>
            <person name="Anderson E."/>
            <person name="Anderson S."/>
            <person name="Arachi H."/>
            <person name="Azer M."/>
            <person name="Bachantsang P."/>
            <person name="Barry A."/>
            <person name="Bayul T."/>
            <person name="Berlin A."/>
            <person name="Bessette D."/>
            <person name="Bloom T."/>
            <person name="Blye J."/>
            <person name="Boguslavskiy L."/>
            <person name="Bonnet C."/>
            <person name="Boukhgalter B."/>
            <person name="Bourzgui I."/>
            <person name="Brown A."/>
            <person name="Cahill P."/>
            <person name="Channer S."/>
            <person name="Cheshatsang Y."/>
            <person name="Chuda L."/>
            <person name="Citroen M."/>
            <person name="Collymore A."/>
            <person name="Cooke P."/>
            <person name="Costello M."/>
            <person name="D'Aco K."/>
            <person name="Daza R."/>
            <person name="De Haan G."/>
            <person name="DeGray S."/>
            <person name="DeMaso C."/>
            <person name="Dhargay N."/>
            <person name="Dooley K."/>
            <person name="Dooley E."/>
            <person name="Doricent M."/>
            <person name="Dorje P."/>
            <person name="Dorjee K."/>
            <person name="Dupes A."/>
            <person name="Elong R."/>
            <person name="Falk J."/>
            <person name="Farina A."/>
            <person name="Faro S."/>
            <person name="Ferguson D."/>
            <person name="Fisher S."/>
            <person name="Foley C.D."/>
            <person name="Franke A."/>
            <person name="Friedrich D."/>
            <person name="Gadbois L."/>
            <person name="Gearin G."/>
            <person name="Gearin C.R."/>
            <person name="Giannoukos G."/>
            <person name="Goode T."/>
            <person name="Graham J."/>
            <person name="Grandbois E."/>
            <person name="Grewal S."/>
            <person name="Gyaltsen K."/>
            <person name="Hafez N."/>
            <person name="Hagos B."/>
            <person name="Hall J."/>
            <person name="Henson C."/>
            <person name="Hollinger A."/>
            <person name="Honan T."/>
            <person name="Huard M.D."/>
            <person name="Hughes L."/>
            <person name="Hurhula B."/>
            <person name="Husby M.E."/>
            <person name="Kamat A."/>
            <person name="Kanga B."/>
            <person name="Kashin S."/>
            <person name="Khazanovich D."/>
            <person name="Kisner P."/>
            <person name="Lance K."/>
            <person name="Lara M."/>
            <person name="Lee W."/>
            <person name="Lennon N."/>
            <person name="Letendre F."/>
            <person name="LeVine R."/>
            <person name="Lipovsky A."/>
            <person name="Liu X."/>
            <person name="Liu J."/>
            <person name="Liu S."/>
            <person name="Lokyitsang T."/>
            <person name="Lokyitsang Y."/>
            <person name="Lubonja R."/>
            <person name="Lui A."/>
            <person name="MacDonald P."/>
            <person name="Magnisalis V."/>
            <person name="Maru K."/>
            <person name="Matthews C."/>
            <person name="McCusker W."/>
            <person name="McDonough S."/>
            <person name="Mehta T."/>
            <person name="Meldrim J."/>
            <person name="Meneus L."/>
            <person name="Mihai O."/>
            <person name="Mihalev A."/>
            <person name="Mihova T."/>
            <person name="Mittelman R."/>
            <person name="Mlenga V."/>
            <person name="Montmayeur A."/>
            <person name="Mulrain L."/>
            <person name="Navidi A."/>
            <person name="Naylor J."/>
            <person name="Negash T."/>
            <person name="Nguyen T."/>
            <person name="Nguyen N."/>
            <person name="Nicol R."/>
            <person name="Norbu C."/>
            <person name="Norbu N."/>
            <person name="Novod N."/>
            <person name="O'Neill B."/>
            <person name="Osman S."/>
            <person name="Markiewicz E."/>
            <person name="Oyono O.L."/>
            <person name="Patti C."/>
            <person name="Phunkhang P."/>
            <person name="Pierre F."/>
            <person name="Priest M."/>
            <person name="Raghuraman S."/>
            <person name="Rege F."/>
            <person name="Reyes R."/>
            <person name="Rise C."/>
            <person name="Rogov P."/>
            <person name="Ross K."/>
            <person name="Ryan E."/>
            <person name="Settipalli S."/>
            <person name="Shea T."/>
            <person name="Sherpa N."/>
            <person name="Shi L."/>
            <person name="Shih D."/>
            <person name="Sparrow T."/>
            <person name="Spaulding J."/>
            <person name="Stalker J."/>
            <person name="Stange-Thomann N."/>
            <person name="Stavropoulos S."/>
            <person name="Stone C."/>
            <person name="Strader C."/>
            <person name="Tesfaye S."/>
            <person name="Thomson T."/>
            <person name="Thoulutsang Y."/>
            <person name="Thoulutsang D."/>
            <person name="Topham K."/>
            <person name="Topping I."/>
            <person name="Tsamla T."/>
            <person name="Vassiliev H."/>
            <person name="Vo A."/>
            <person name="Wangchuk T."/>
            <person name="Wangdi T."/>
            <person name="Weiand M."/>
            <person name="Wilkinson J."/>
            <person name="Wilson A."/>
            <person name="Yadav S."/>
            <person name="Young G."/>
            <person name="Yu Q."/>
            <person name="Zembek L."/>
            <person name="Zhong D."/>
            <person name="Zimmer A."/>
            <person name="Zwirko Z."/>
            <person name="Jaffe D.B."/>
            <person name="Alvarez P."/>
            <person name="Brockman W."/>
            <person name="Butler J."/>
            <person name="Chin C."/>
            <person name="Gnerre S."/>
            <person name="Grabherr M."/>
            <person name="Kleber M."/>
            <person name="Mauceli E."/>
            <person name="MacCallum I."/>
        </authorList>
    </citation>
    <scope>NUCLEOTIDE SEQUENCE [LARGE SCALE GENOMIC DNA]</scope>
    <source>
        <strain evidence="3">Tucson 14024-0371.13</strain>
    </source>
</reference>
<dbReference type="PANTHER" id="PTHR20987:SF0">
    <property type="entry name" value="CHITIN-BINDING TYPE-2 DOMAIN-CONTAINING PROTEIN-RELATED"/>
    <property type="match status" value="1"/>
</dbReference>
<protein>
    <recommendedName>
        <fullName evidence="4">Chitin-binding type-2 domain-containing protein</fullName>
    </recommendedName>
</protein>
<dbReference type="STRING" id="7217.B3MP06"/>
<dbReference type="Proteomes" id="UP000007801">
    <property type="component" value="Unassembled WGS sequence"/>
</dbReference>
<gene>
    <name evidence="2" type="primary">Dana\GF14680</name>
    <name evidence="2" type="synonym">dana_GLEANR_15443</name>
    <name evidence="2" type="ORF">GF14680</name>
</gene>
<keyword evidence="3" id="KW-1185">Reference proteome</keyword>
<name>B3MP06_DROAN</name>
<dbReference type="GO" id="GO:0008061">
    <property type="term" value="F:chitin binding"/>
    <property type="evidence" value="ECO:0007669"/>
    <property type="project" value="InterPro"/>
</dbReference>
<evidence type="ECO:0008006" key="4">
    <source>
        <dbReference type="Google" id="ProtNLM"/>
    </source>
</evidence>
<evidence type="ECO:0000256" key="1">
    <source>
        <dbReference type="SAM" id="SignalP"/>
    </source>
</evidence>